<dbReference type="EMBL" id="JH930471">
    <property type="protein sequence ID" value="EKM56987.1"/>
    <property type="molecule type" value="Genomic_DNA"/>
</dbReference>
<dbReference type="AlphaFoldDB" id="K5X2G1"/>
<keyword evidence="3" id="KW-1185">Reference proteome</keyword>
<dbReference type="RefSeq" id="XP_007394816.1">
    <property type="nucleotide sequence ID" value="XM_007394754.1"/>
</dbReference>
<dbReference type="Pfam" id="PF01828">
    <property type="entry name" value="Peptidase_A4"/>
    <property type="match status" value="1"/>
</dbReference>
<reference evidence="2 3" key="1">
    <citation type="journal article" date="2012" name="BMC Genomics">
        <title>Comparative genomics of the white-rot fungi, Phanerochaete carnosa and P. chrysosporium, to elucidate the genetic basis of the distinct wood types they colonize.</title>
        <authorList>
            <person name="Suzuki H."/>
            <person name="MacDonald J."/>
            <person name="Syed K."/>
            <person name="Salamov A."/>
            <person name="Hori C."/>
            <person name="Aerts A."/>
            <person name="Henrissat B."/>
            <person name="Wiebenga A."/>
            <person name="vanKuyk P.A."/>
            <person name="Barry K."/>
            <person name="Lindquist E."/>
            <person name="LaButti K."/>
            <person name="Lapidus A."/>
            <person name="Lucas S."/>
            <person name="Coutinho P."/>
            <person name="Gong Y."/>
            <person name="Samejima M."/>
            <person name="Mahadevan R."/>
            <person name="Abou-Zaid M."/>
            <person name="de Vries R.P."/>
            <person name="Igarashi K."/>
            <person name="Yadav J.S."/>
            <person name="Grigoriev I.V."/>
            <person name="Master E.R."/>
        </authorList>
    </citation>
    <scope>NUCLEOTIDE SEQUENCE [LARGE SCALE GENOMIC DNA]</scope>
    <source>
        <strain evidence="2 3">HHB-10118-sp</strain>
    </source>
</reference>
<proteinExistence type="predicted"/>
<dbReference type="SUPFAM" id="SSF49899">
    <property type="entry name" value="Concanavalin A-like lectins/glucanases"/>
    <property type="match status" value="1"/>
</dbReference>
<gene>
    <name evidence="2" type="ORF">PHACADRAFT_91184</name>
</gene>
<dbReference type="Proteomes" id="UP000008370">
    <property type="component" value="Unassembled WGS sequence"/>
</dbReference>
<dbReference type="PRINTS" id="PR00977">
    <property type="entry name" value="SCYTLDPTASE"/>
</dbReference>
<dbReference type="InterPro" id="IPR000250">
    <property type="entry name" value="Peptidase_G1"/>
</dbReference>
<dbReference type="GO" id="GO:0070007">
    <property type="term" value="F:glutamic-type endopeptidase activity"/>
    <property type="evidence" value="ECO:0007669"/>
    <property type="project" value="InterPro"/>
</dbReference>
<feature type="active site" description="Proton acceptor" evidence="1">
    <location>
        <position position="134"/>
    </location>
</feature>
<dbReference type="Gene3D" id="2.60.120.700">
    <property type="entry name" value="Peptidase G1"/>
    <property type="match status" value="1"/>
</dbReference>
<dbReference type="OrthoDB" id="3254669at2759"/>
<sequence length="197" mass="20774">MTVQNPFRPLSVTREFLYSREFRPVTSIKFIRPVGIDGVSCQNAILQTGIDTTIQNGQVTYDAWWEWFPFAAADFPAEDISVSAGDILTVSVTATSATSGTAEIINQSTAMAVVEDIATSPIALCMSDAEWIVEDFSVGGTLVPLANFGTVTFTGASAGTPSGSVDTSSANTVIINQNNVDLTSALISGSTVMVAYI</sequence>
<organism evidence="2 3">
    <name type="scientific">Phanerochaete carnosa (strain HHB-10118-sp)</name>
    <name type="common">White-rot fungus</name>
    <name type="synonym">Peniophora carnosa</name>
    <dbReference type="NCBI Taxonomy" id="650164"/>
    <lineage>
        <taxon>Eukaryota</taxon>
        <taxon>Fungi</taxon>
        <taxon>Dikarya</taxon>
        <taxon>Basidiomycota</taxon>
        <taxon>Agaricomycotina</taxon>
        <taxon>Agaricomycetes</taxon>
        <taxon>Polyporales</taxon>
        <taxon>Phanerochaetaceae</taxon>
        <taxon>Phanerochaete</taxon>
    </lineage>
</organism>
<evidence type="ECO:0000256" key="1">
    <source>
        <dbReference type="PIRSR" id="PIRSR600250-50"/>
    </source>
</evidence>
<dbReference type="CDD" id="cd13426">
    <property type="entry name" value="Peptidase_G1"/>
    <property type="match status" value="1"/>
</dbReference>
<dbReference type="PANTHER" id="PTHR37536">
    <property type="entry name" value="PUTATIVE (AFU_ORTHOLOGUE AFUA_3G02970)-RELATED"/>
    <property type="match status" value="1"/>
</dbReference>
<dbReference type="HOGENOM" id="CLU_066466_4_0_1"/>
<dbReference type="PANTHER" id="PTHR37536:SF1">
    <property type="entry name" value="ASPERGILLOPEPSIN, PUTAITVE (AFU_ORTHOLOGUE AFUA_7G01200)"/>
    <property type="match status" value="1"/>
</dbReference>
<evidence type="ECO:0000313" key="3">
    <source>
        <dbReference type="Proteomes" id="UP000008370"/>
    </source>
</evidence>
<dbReference type="InterPro" id="IPR038656">
    <property type="entry name" value="Peptidase_G1_sf"/>
</dbReference>
<dbReference type="GO" id="GO:0006508">
    <property type="term" value="P:proteolysis"/>
    <property type="evidence" value="ECO:0007669"/>
    <property type="project" value="InterPro"/>
</dbReference>
<evidence type="ECO:0000313" key="2">
    <source>
        <dbReference type="EMBL" id="EKM56987.1"/>
    </source>
</evidence>
<accession>K5X2G1</accession>
<dbReference type="GeneID" id="18920727"/>
<dbReference type="KEGG" id="pco:PHACADRAFT_91184"/>
<protein>
    <submittedName>
        <fullName evidence="2">Uncharacterized protein</fullName>
    </submittedName>
</protein>
<dbReference type="InterPro" id="IPR013320">
    <property type="entry name" value="ConA-like_dom_sf"/>
</dbReference>
<name>K5X2G1_PHACS</name>
<dbReference type="InParanoid" id="K5X2G1"/>